<evidence type="ECO:0000259" key="3">
    <source>
        <dbReference type="Pfam" id="PF02608"/>
    </source>
</evidence>
<dbReference type="RefSeq" id="WP_167667961.1">
    <property type="nucleotide sequence ID" value="NZ_FMAH01000009.1"/>
</dbReference>
<dbReference type="InterPro" id="IPR003760">
    <property type="entry name" value="PnrA-like"/>
</dbReference>
<name>A0A1C3V6I1_9HYPH</name>
<feature type="domain" description="ABC transporter substrate-binding protein PnrA-like" evidence="3">
    <location>
        <begin position="38"/>
        <end position="278"/>
    </location>
</feature>
<organism evidence="4 5">
    <name type="scientific">Rhizobium miluonense</name>
    <dbReference type="NCBI Taxonomy" id="411945"/>
    <lineage>
        <taxon>Bacteria</taxon>
        <taxon>Pseudomonadati</taxon>
        <taxon>Pseudomonadota</taxon>
        <taxon>Alphaproteobacteria</taxon>
        <taxon>Hyphomicrobiales</taxon>
        <taxon>Rhizobiaceae</taxon>
        <taxon>Rhizobium/Agrobacterium group</taxon>
        <taxon>Rhizobium</taxon>
    </lineage>
</organism>
<dbReference type="CDD" id="cd19963">
    <property type="entry name" value="PBP1_BMP-like"/>
    <property type="match status" value="1"/>
</dbReference>
<keyword evidence="5" id="KW-1185">Reference proteome</keyword>
<dbReference type="Pfam" id="PF02608">
    <property type="entry name" value="Bmp"/>
    <property type="match status" value="1"/>
</dbReference>
<gene>
    <name evidence="4" type="ORF">GA0061102_100964</name>
</gene>
<evidence type="ECO:0000313" key="5">
    <source>
        <dbReference type="Proteomes" id="UP000199435"/>
    </source>
</evidence>
<reference evidence="5" key="1">
    <citation type="submission" date="2016-08" db="EMBL/GenBank/DDBJ databases">
        <authorList>
            <person name="Varghese N."/>
            <person name="Submissions Spin"/>
        </authorList>
    </citation>
    <scope>NUCLEOTIDE SEQUENCE [LARGE SCALE GENOMIC DNA]</scope>
    <source>
        <strain evidence="5">HAMBI 2971</strain>
    </source>
</reference>
<dbReference type="Proteomes" id="UP000199435">
    <property type="component" value="Unassembled WGS sequence"/>
</dbReference>
<dbReference type="InterPro" id="IPR052910">
    <property type="entry name" value="ABC-Purine-Binding"/>
</dbReference>
<keyword evidence="4" id="KW-0762">Sugar transport</keyword>
<dbReference type="EMBL" id="FMAH01000009">
    <property type="protein sequence ID" value="SCB23372.1"/>
    <property type="molecule type" value="Genomic_DNA"/>
</dbReference>
<evidence type="ECO:0000313" key="4">
    <source>
        <dbReference type="EMBL" id="SCB23372.1"/>
    </source>
</evidence>
<feature type="signal peptide" evidence="2">
    <location>
        <begin position="1"/>
        <end position="21"/>
    </location>
</feature>
<evidence type="ECO:0000256" key="1">
    <source>
        <dbReference type="ARBA" id="ARBA00022729"/>
    </source>
</evidence>
<dbReference type="AlphaFoldDB" id="A0A1C3V6I1"/>
<keyword evidence="1 2" id="KW-0732">Signal</keyword>
<keyword evidence="4" id="KW-0813">Transport</keyword>
<dbReference type="Gene3D" id="3.40.50.2300">
    <property type="match status" value="2"/>
</dbReference>
<dbReference type="GO" id="GO:0005886">
    <property type="term" value="C:plasma membrane"/>
    <property type="evidence" value="ECO:0007669"/>
    <property type="project" value="InterPro"/>
</dbReference>
<sequence length="371" mass="39722">MNKTFAMNRRAVLKIMGAACAVPYGLGRAFAQEAKPLTVGVIYSGSKEDYGYNKSHASAAAQLKALPGVTVIEEERVPETVAVQRTMEGMIQQDGANLIIATSFGYFKPHVQQIAAKYPKIMFAHCGGVWDETMPTNIGTFYAYIYSAQYISGIVAAHMTKTKKLGVVAAKPTPNLIRSINAFAIAARSVDPSITVQVIFTGDWVLPVREAESTNSLIDQGADVIACQVDSPKVVVETAEKRGVYSCGYHSSQADIAPKGFLTGAEWNWFAPYSNFVDAARGGKPPVHYLRGGFAENFIKNTPFGSAVTAEARAAAEKAQAALASGGLSIYAGPLKDNNGNVVIPQGTSFAENDHRLDKIDYLVDGVIGQK</sequence>
<evidence type="ECO:0000256" key="2">
    <source>
        <dbReference type="SAM" id="SignalP"/>
    </source>
</evidence>
<proteinExistence type="predicted"/>
<accession>A0A1C3V6I1</accession>
<protein>
    <submittedName>
        <fullName evidence="4">Simple sugar transport system substrate-binding protein</fullName>
    </submittedName>
</protein>
<dbReference type="PANTHER" id="PTHR43208:SF1">
    <property type="entry name" value="ABC TRANSPORTER SUBSTRATE-BINDING PROTEIN"/>
    <property type="match status" value="1"/>
</dbReference>
<dbReference type="STRING" id="411945.GA0061102_100964"/>
<feature type="chain" id="PRO_5008683910" evidence="2">
    <location>
        <begin position="22"/>
        <end position="371"/>
    </location>
</feature>
<dbReference type="PANTHER" id="PTHR43208">
    <property type="entry name" value="ABC TRANSPORTER SUBSTRATE-BINDING PROTEIN"/>
    <property type="match status" value="1"/>
</dbReference>